<dbReference type="FunFam" id="3.90.190.10:FF:000006">
    <property type="entry name" value="Dual specificity protein phosphatase CDC14B"/>
    <property type="match status" value="1"/>
</dbReference>
<keyword evidence="6" id="KW-1133">Transmembrane helix</keyword>
<evidence type="ECO:0000256" key="2">
    <source>
        <dbReference type="ARBA" id="ARBA00013064"/>
    </source>
</evidence>
<dbReference type="InterPro" id="IPR044506">
    <property type="entry name" value="CDC14_C"/>
</dbReference>
<dbReference type="OrthoDB" id="442453at2759"/>
<dbReference type="SUPFAM" id="SSF52799">
    <property type="entry name" value="(Phosphotyrosine protein) phosphatases II"/>
    <property type="match status" value="2"/>
</dbReference>
<dbReference type="Pfam" id="PF22784">
    <property type="entry name" value="PTP-SAK"/>
    <property type="match status" value="1"/>
</dbReference>
<dbReference type="InterPro" id="IPR029260">
    <property type="entry name" value="DSPn"/>
</dbReference>
<name>A0A078A9A6_STYLE</name>
<evidence type="ECO:0000256" key="3">
    <source>
        <dbReference type="ARBA" id="ARBA00022801"/>
    </source>
</evidence>
<dbReference type="PROSITE" id="PS50053">
    <property type="entry name" value="UBIQUITIN_2"/>
    <property type="match status" value="1"/>
</dbReference>
<gene>
    <name evidence="10" type="primary">Contig1567.g1707</name>
    <name evidence="10" type="ORF">STYLEM_7839</name>
</gene>
<dbReference type="InParanoid" id="A0A078A9A6"/>
<dbReference type="Gene3D" id="3.10.20.90">
    <property type="entry name" value="Phosphatidylinositol 3-kinase Catalytic Subunit, Chain A, domain 1"/>
    <property type="match status" value="1"/>
</dbReference>
<dbReference type="PANTHER" id="PTHR23339">
    <property type="entry name" value="TYROSINE SPECIFIC PROTEIN PHOSPHATASE AND DUAL SPECIFICITY PROTEIN PHOSPHATASE"/>
    <property type="match status" value="1"/>
</dbReference>
<keyword evidence="3" id="KW-0378">Hydrolase</keyword>
<dbReference type="EMBL" id="CCKQ01007478">
    <property type="protein sequence ID" value="CDW78855.1"/>
    <property type="molecule type" value="Genomic_DNA"/>
</dbReference>
<feature type="transmembrane region" description="Helical" evidence="6">
    <location>
        <begin position="342"/>
        <end position="361"/>
    </location>
</feature>
<dbReference type="InterPro" id="IPR029071">
    <property type="entry name" value="Ubiquitin-like_domsf"/>
</dbReference>
<dbReference type="PROSITE" id="PS00383">
    <property type="entry name" value="TYR_PHOSPHATASE_1"/>
    <property type="match status" value="1"/>
</dbReference>
<dbReference type="SUPFAM" id="SSF54236">
    <property type="entry name" value="Ubiquitin-like"/>
    <property type="match status" value="1"/>
</dbReference>
<dbReference type="InterPro" id="IPR057023">
    <property type="entry name" value="PTP-SAK"/>
</dbReference>
<dbReference type="Pfam" id="PF14671">
    <property type="entry name" value="DSPn"/>
    <property type="match status" value="1"/>
</dbReference>
<feature type="compositionally biased region" description="Low complexity" evidence="5">
    <location>
        <begin position="394"/>
        <end position="416"/>
    </location>
</feature>
<keyword evidence="4" id="KW-0904">Protein phosphatase</keyword>
<dbReference type="InterPro" id="IPR003595">
    <property type="entry name" value="Tyr_Pase_cat"/>
</dbReference>
<accession>A0A078A9A6</accession>
<dbReference type="SMART" id="SM00195">
    <property type="entry name" value="DSPc"/>
    <property type="match status" value="1"/>
</dbReference>
<organism evidence="10 11">
    <name type="scientific">Stylonychia lemnae</name>
    <name type="common">Ciliate</name>
    <dbReference type="NCBI Taxonomy" id="5949"/>
    <lineage>
        <taxon>Eukaryota</taxon>
        <taxon>Sar</taxon>
        <taxon>Alveolata</taxon>
        <taxon>Ciliophora</taxon>
        <taxon>Intramacronucleata</taxon>
        <taxon>Spirotrichea</taxon>
        <taxon>Stichotrichia</taxon>
        <taxon>Sporadotrichida</taxon>
        <taxon>Oxytrichidae</taxon>
        <taxon>Stylonychinae</taxon>
        <taxon>Stylonychia</taxon>
    </lineage>
</organism>
<evidence type="ECO:0000313" key="11">
    <source>
        <dbReference type="Proteomes" id="UP000039865"/>
    </source>
</evidence>
<keyword evidence="11" id="KW-1185">Reference proteome</keyword>
<keyword evidence="6" id="KW-0472">Membrane</keyword>
<dbReference type="CDD" id="cd17657">
    <property type="entry name" value="CDC14_N"/>
    <property type="match status" value="1"/>
</dbReference>
<dbReference type="InterPro" id="IPR050561">
    <property type="entry name" value="PTP"/>
</dbReference>
<evidence type="ECO:0000256" key="5">
    <source>
        <dbReference type="SAM" id="MobiDB-lite"/>
    </source>
</evidence>
<feature type="transmembrane region" description="Helical" evidence="6">
    <location>
        <begin position="258"/>
        <end position="276"/>
    </location>
</feature>
<evidence type="ECO:0000259" key="7">
    <source>
        <dbReference type="PROSITE" id="PS50053"/>
    </source>
</evidence>
<evidence type="ECO:0000256" key="6">
    <source>
        <dbReference type="SAM" id="Phobius"/>
    </source>
</evidence>
<feature type="domain" description="Tyrosine-protein phosphatase" evidence="8">
    <location>
        <begin position="654"/>
        <end position="809"/>
    </location>
</feature>
<dbReference type="InterPro" id="IPR020422">
    <property type="entry name" value="TYR_PHOSPHATASE_DUAL_dom"/>
</dbReference>
<dbReference type="InterPro" id="IPR000387">
    <property type="entry name" value="Tyr_Pase_dom"/>
</dbReference>
<dbReference type="PROSITE" id="PS50056">
    <property type="entry name" value="TYR_PHOSPHATASE_2"/>
    <property type="match status" value="1"/>
</dbReference>
<evidence type="ECO:0000259" key="8">
    <source>
        <dbReference type="PROSITE" id="PS50054"/>
    </source>
</evidence>
<dbReference type="PROSITE" id="PS50054">
    <property type="entry name" value="TYR_PHOSPHATASE_DUAL"/>
    <property type="match status" value="1"/>
</dbReference>
<evidence type="ECO:0000313" key="10">
    <source>
        <dbReference type="EMBL" id="CDW78855.1"/>
    </source>
</evidence>
<dbReference type="CDD" id="cd14499">
    <property type="entry name" value="CDC14_C"/>
    <property type="match status" value="1"/>
</dbReference>
<feature type="transmembrane region" description="Helical" evidence="6">
    <location>
        <begin position="229"/>
        <end position="252"/>
    </location>
</feature>
<evidence type="ECO:0000259" key="9">
    <source>
        <dbReference type="PROSITE" id="PS50056"/>
    </source>
</evidence>
<dbReference type="InterPro" id="IPR016130">
    <property type="entry name" value="Tyr_Pase_AS"/>
</dbReference>
<feature type="domain" description="Tyrosine specific protein phosphatases" evidence="9">
    <location>
        <begin position="734"/>
        <end position="796"/>
    </location>
</feature>
<dbReference type="SMART" id="SM00404">
    <property type="entry name" value="PTPc_motif"/>
    <property type="match status" value="1"/>
</dbReference>
<dbReference type="InterPro" id="IPR000626">
    <property type="entry name" value="Ubiquitin-like_dom"/>
</dbReference>
<evidence type="ECO:0000256" key="1">
    <source>
        <dbReference type="ARBA" id="ARBA00007315"/>
    </source>
</evidence>
<evidence type="ECO:0000256" key="4">
    <source>
        <dbReference type="ARBA" id="ARBA00022912"/>
    </source>
</evidence>
<dbReference type="Proteomes" id="UP000039865">
    <property type="component" value="Unassembled WGS sequence"/>
</dbReference>
<feature type="domain" description="Ubiquitin-like" evidence="7">
    <location>
        <begin position="37"/>
        <end position="98"/>
    </location>
</feature>
<keyword evidence="6" id="KW-0812">Transmembrane</keyword>
<feature type="region of interest" description="Disordered" evidence="5">
    <location>
        <begin position="394"/>
        <end position="428"/>
    </location>
</feature>
<dbReference type="AlphaFoldDB" id="A0A078A9A6"/>
<proteinExistence type="inferred from homology"/>
<dbReference type="GO" id="GO:0004725">
    <property type="term" value="F:protein tyrosine phosphatase activity"/>
    <property type="evidence" value="ECO:0007669"/>
    <property type="project" value="UniProtKB-EC"/>
</dbReference>
<sequence>MNEEVSEDQVERKNSVILIEDVKVEADIAEIPQEQIIQILFKIPQENIANIQLKFAADVTVEFMKKEIAKCHPLKPTPQKQKFLYAGKLLNNADILRDVIGQKIKEKPPHIFHLQVYTRVNYAQPNLDQHVSENGVANDRMGQQQSQRRNITKEEIVMIRKRLINTDYDAFGYYQQQGLDTNMPAKSHMLLSTLPLMEKGFQERLHFYTTANNISSNVSEFNENIAIRFLGYDSIIQFTFLIKLCMFMLIFGMNAPGMYRWIIIVFLIFYYLQIILKNNNNSHHVRTLYIEHYDRQRRMLNLEQNQGDQNNEDAMMMNNLLGGLLNPDQNAQQQQQNRERFLPLRILRTSFILVFHFFLSLHPDWIDRRLRLYERARLIEQQLQQEQQRQQQQQQNQQQQQQQENINNQGSQQEQQIPVQNEESKDQQLQDPLFDLDKQLNPEFNDVLFQIKDDLQNLRLNTEVKGEIQDQRDKEKVEIQIYNMENQALEIISNRLYWISDRNPPKSRSHAFYFCIDNDLVYEPFFADFGPLDLGKVHLFCKELEKLMADSQYAQYKIYHYTSLDYAKQANAAFLMGCYMIINLKKTAEEAWKVFAPYHNKFVPFRDATMGTCSYKCIILDCLRGLELAMRLNWYNYSSFDVQEYQHFEKVENGDLNWIVPGKFIAFSGPLNVTDKYGSFTPEDYVPIFKKFGVSLVVRLNKAQYDKTKFTKAGIKHTDLYFLDGSTPPDNIVDQFLEAAEKEKGAIAIHCKAGLGRTGSLIALYCMKHFGFPPAAFIGWIRIARPGSILGPQQQYLIQMDEKMLKAGGDVKRRELIKQFEELSLQQDFDRTKMNEEEEYKAVKGDKNQAERLLAQKRGFQKQ</sequence>
<dbReference type="EC" id="3.1.3.48" evidence="2"/>
<comment type="similarity">
    <text evidence="1">Belongs to the protein-tyrosine phosphatase family. Non-receptor class CDC14 subfamily.</text>
</comment>
<dbReference type="InterPro" id="IPR029021">
    <property type="entry name" value="Prot-tyrosine_phosphatase-like"/>
</dbReference>
<protein>
    <recommendedName>
        <fullName evidence="2">protein-tyrosine-phosphatase</fullName>
        <ecNumber evidence="2">3.1.3.48</ecNumber>
    </recommendedName>
</protein>
<dbReference type="Gene3D" id="3.90.190.10">
    <property type="entry name" value="Protein tyrosine phosphatase superfamily"/>
    <property type="match status" value="2"/>
</dbReference>
<reference evidence="10 11" key="1">
    <citation type="submission" date="2014-06" db="EMBL/GenBank/DDBJ databases">
        <authorList>
            <person name="Swart Estienne"/>
        </authorList>
    </citation>
    <scope>NUCLEOTIDE SEQUENCE [LARGE SCALE GENOMIC DNA]</scope>
    <source>
        <strain evidence="10 11">130c</strain>
    </source>
</reference>